<dbReference type="SUPFAM" id="SSF51695">
    <property type="entry name" value="PLC-like phosphodiesterases"/>
    <property type="match status" value="1"/>
</dbReference>
<dbReference type="PROSITE" id="PS50007">
    <property type="entry name" value="PIPLC_X_DOMAIN"/>
    <property type="match status" value="1"/>
</dbReference>
<protein>
    <recommendedName>
        <fullName evidence="2">Phosphatidylinositol-specific phospholipase C X domain-containing protein</fullName>
    </recommendedName>
</protein>
<dbReference type="InterPro" id="IPR017946">
    <property type="entry name" value="PLC-like_Pdiesterase_TIM-brl"/>
</dbReference>
<dbReference type="InterPro" id="IPR000909">
    <property type="entry name" value="PLipase_C_PInositol-sp_X_dom"/>
</dbReference>
<keyword evidence="4" id="KW-1185">Reference proteome</keyword>
<sequence length="312" mass="35222">MPLLIGFGFNVRFSLLTTLTCLAISHAANYNNVIDLWSFDVGEGKYTDWMGAIADDTPLSSLSIPGTHNSMAYHIDNSLLQTQNVYLAKQLTDGIRYIDITCRYQDSSIHVYYGPYETGHRLSTVLEEIFDFLDEHPRETVVLRIQRNGMFVDSKTFFETFDQNFVSGSYVGDRATQHIYTTDTHVISMAPTLGELRGKVFILENFETEHTVRYGLPWNEDTVTSYNHKFATGELFLESKWSNIISHLSQDPSPGSNKLRITHTTARFRVSPINTAARNSPSTGMNRLLGQYLQGPSSKAHVLSPDMVVMDI</sequence>
<keyword evidence="1" id="KW-0732">Signal</keyword>
<feature type="chain" id="PRO_5047168814" description="Phosphatidylinositol-specific phospholipase C X domain-containing protein" evidence="1">
    <location>
        <begin position="28"/>
        <end position="312"/>
    </location>
</feature>
<dbReference type="SMART" id="SM00148">
    <property type="entry name" value="PLCXc"/>
    <property type="match status" value="1"/>
</dbReference>
<dbReference type="PANTHER" id="PTHR13593:SF113">
    <property type="entry name" value="SI:DKEY-266F7.9"/>
    <property type="match status" value="1"/>
</dbReference>
<comment type="caution">
    <text evidence="3">The sequence shown here is derived from an EMBL/GenBank/DDBJ whole genome shotgun (WGS) entry which is preliminary data.</text>
</comment>
<gene>
    <name evidence="3" type="ORF">Cpir12675_004406</name>
</gene>
<accession>A0ABR3YWN1</accession>
<evidence type="ECO:0000259" key="2">
    <source>
        <dbReference type="SMART" id="SM00148"/>
    </source>
</evidence>
<dbReference type="PANTHER" id="PTHR13593">
    <property type="match status" value="1"/>
</dbReference>
<name>A0ABR3YWN1_9PEZI</name>
<dbReference type="Pfam" id="PF00388">
    <property type="entry name" value="PI-PLC-X"/>
    <property type="match status" value="1"/>
</dbReference>
<feature type="signal peptide" evidence="1">
    <location>
        <begin position="1"/>
        <end position="27"/>
    </location>
</feature>
<reference evidence="3 4" key="1">
    <citation type="journal article" date="2024" name="IMA Fungus">
        <title>IMA Genome - F19 : A genome assembly and annotation guide to empower mycologists, including annotated draft genome sequences of Ceratocystis pirilliformis, Diaporthe australafricana, Fusarium ophioides, Paecilomyces lecythidis, and Sporothrix stenoceras.</title>
        <authorList>
            <person name="Aylward J."/>
            <person name="Wilson A.M."/>
            <person name="Visagie C.M."/>
            <person name="Spraker J."/>
            <person name="Barnes I."/>
            <person name="Buitendag C."/>
            <person name="Ceriani C."/>
            <person name="Del Mar Angel L."/>
            <person name="du Plessis D."/>
            <person name="Fuchs T."/>
            <person name="Gasser K."/>
            <person name="Kramer D."/>
            <person name="Li W."/>
            <person name="Munsamy K."/>
            <person name="Piso A."/>
            <person name="Price J.L."/>
            <person name="Sonnekus B."/>
            <person name="Thomas C."/>
            <person name="van der Nest A."/>
            <person name="van Dijk A."/>
            <person name="van Heerden A."/>
            <person name="van Vuuren N."/>
            <person name="Yilmaz N."/>
            <person name="Duong T.A."/>
            <person name="van der Merwe N.A."/>
            <person name="Wingfield M.J."/>
            <person name="Wingfield B.D."/>
        </authorList>
    </citation>
    <scope>NUCLEOTIDE SEQUENCE [LARGE SCALE GENOMIC DNA]</scope>
    <source>
        <strain evidence="3 4">CMW 12675</strain>
    </source>
</reference>
<evidence type="ECO:0000313" key="3">
    <source>
        <dbReference type="EMBL" id="KAL1892795.1"/>
    </source>
</evidence>
<proteinExistence type="predicted"/>
<evidence type="ECO:0000256" key="1">
    <source>
        <dbReference type="SAM" id="SignalP"/>
    </source>
</evidence>
<evidence type="ECO:0000313" key="4">
    <source>
        <dbReference type="Proteomes" id="UP001583280"/>
    </source>
</evidence>
<dbReference type="InterPro" id="IPR051057">
    <property type="entry name" value="PI-PLC_domain"/>
</dbReference>
<dbReference type="EMBL" id="JAWDJO010000123">
    <property type="protein sequence ID" value="KAL1892795.1"/>
    <property type="molecule type" value="Genomic_DNA"/>
</dbReference>
<feature type="domain" description="Phosphatidylinositol-specific phospholipase C X" evidence="2">
    <location>
        <begin position="55"/>
        <end position="205"/>
    </location>
</feature>
<organism evidence="3 4">
    <name type="scientific">Ceratocystis pirilliformis</name>
    <dbReference type="NCBI Taxonomy" id="259994"/>
    <lineage>
        <taxon>Eukaryota</taxon>
        <taxon>Fungi</taxon>
        <taxon>Dikarya</taxon>
        <taxon>Ascomycota</taxon>
        <taxon>Pezizomycotina</taxon>
        <taxon>Sordariomycetes</taxon>
        <taxon>Hypocreomycetidae</taxon>
        <taxon>Microascales</taxon>
        <taxon>Ceratocystidaceae</taxon>
        <taxon>Ceratocystis</taxon>
    </lineage>
</organism>
<dbReference type="Gene3D" id="3.20.20.190">
    <property type="entry name" value="Phosphatidylinositol (PI) phosphodiesterase"/>
    <property type="match status" value="1"/>
</dbReference>
<dbReference type="Proteomes" id="UP001583280">
    <property type="component" value="Unassembled WGS sequence"/>
</dbReference>